<keyword evidence="4" id="KW-1185">Reference proteome</keyword>
<gene>
    <name evidence="3" type="ORF">IFR04_000809</name>
</gene>
<feature type="region of interest" description="Disordered" evidence="1">
    <location>
        <begin position="237"/>
        <end position="308"/>
    </location>
</feature>
<name>A0A8H7WJT9_9HELO</name>
<evidence type="ECO:0000256" key="1">
    <source>
        <dbReference type="SAM" id="MobiDB-lite"/>
    </source>
</evidence>
<dbReference type="Pfam" id="PF24494">
    <property type="entry name" value="DUF7587"/>
    <property type="match status" value="1"/>
</dbReference>
<dbReference type="AlphaFoldDB" id="A0A8H7WJT9"/>
<reference evidence="3" key="1">
    <citation type="submission" date="2021-02" db="EMBL/GenBank/DDBJ databases">
        <title>Genome sequence Cadophora malorum strain M34.</title>
        <authorList>
            <person name="Stefanovic E."/>
            <person name="Vu D."/>
            <person name="Scully C."/>
            <person name="Dijksterhuis J."/>
            <person name="Roader J."/>
            <person name="Houbraken J."/>
        </authorList>
    </citation>
    <scope>NUCLEOTIDE SEQUENCE</scope>
    <source>
        <strain evidence="3">M34</strain>
    </source>
</reference>
<feature type="domain" description="DUF7587" evidence="2">
    <location>
        <begin position="323"/>
        <end position="476"/>
    </location>
</feature>
<feature type="region of interest" description="Disordered" evidence="1">
    <location>
        <begin position="68"/>
        <end position="88"/>
    </location>
</feature>
<dbReference type="EMBL" id="JAFJYH010000005">
    <property type="protein sequence ID" value="KAG4426102.1"/>
    <property type="molecule type" value="Genomic_DNA"/>
</dbReference>
<feature type="compositionally biased region" description="Acidic residues" evidence="1">
    <location>
        <begin position="75"/>
        <end position="88"/>
    </location>
</feature>
<evidence type="ECO:0000313" key="4">
    <source>
        <dbReference type="Proteomes" id="UP000664132"/>
    </source>
</evidence>
<feature type="compositionally biased region" description="Basic and acidic residues" evidence="1">
    <location>
        <begin position="290"/>
        <end position="307"/>
    </location>
</feature>
<feature type="compositionally biased region" description="Pro residues" evidence="1">
    <location>
        <begin position="277"/>
        <end position="289"/>
    </location>
</feature>
<organism evidence="3 4">
    <name type="scientific">Cadophora malorum</name>
    <dbReference type="NCBI Taxonomy" id="108018"/>
    <lineage>
        <taxon>Eukaryota</taxon>
        <taxon>Fungi</taxon>
        <taxon>Dikarya</taxon>
        <taxon>Ascomycota</taxon>
        <taxon>Pezizomycotina</taxon>
        <taxon>Leotiomycetes</taxon>
        <taxon>Helotiales</taxon>
        <taxon>Ploettnerulaceae</taxon>
        <taxon>Cadophora</taxon>
    </lineage>
</organism>
<sequence length="524" mass="60367">MALDTHMTDGVEYMENMEVDNLERPQSFLSHDAIMLGNALVEVERSKLNSYSEKEAIEDLSKAPVIKGSAKSGDVDDDSDMGYSDDEMEANEDPARFYENEETNTQLYLFPPVILTKKSSYIRVVNGVDPYDVDSRDLHDLRMKFENFNGRRFMNVRYYDVLALISENVNYLPESKKQAFIDWLKTLEQKWRDANKPREAKKHRKPHPRFPEDYLKLFYSLQPVERKKPLMRILDQGDKSRAAEPSKPSKPSQRFTHTNPRAAVNASGEFLKTPGRLTPPPTPKKPFIPRPDDGKKEVLSKEEEQEHPWMPTPELITRTENRRGLLLRAWDEMSECKINDNTVGFLSGASWFPLGSAADRYEALKCHANWGSRVKTPFISTTTSIGEIEHVRIPAFTKRQAEKGIKYNSKLTIINAHARLAKGLPVLSMNAELDYYNVHTPYGDRRNYKNSFYTHEYLLPFRVSIGEIVATWCWQDIEKTVRKSRTTVEKWFNTVAVPLYEEHEAARKEGRPMKFKGGCACCGH</sequence>
<evidence type="ECO:0000259" key="2">
    <source>
        <dbReference type="Pfam" id="PF24494"/>
    </source>
</evidence>
<dbReference type="InterPro" id="IPR056009">
    <property type="entry name" value="DUF7587"/>
</dbReference>
<dbReference type="Proteomes" id="UP000664132">
    <property type="component" value="Unassembled WGS sequence"/>
</dbReference>
<comment type="caution">
    <text evidence="3">The sequence shown here is derived from an EMBL/GenBank/DDBJ whole genome shotgun (WGS) entry which is preliminary data.</text>
</comment>
<evidence type="ECO:0000313" key="3">
    <source>
        <dbReference type="EMBL" id="KAG4426102.1"/>
    </source>
</evidence>
<protein>
    <recommendedName>
        <fullName evidence="2">DUF7587 domain-containing protein</fullName>
    </recommendedName>
</protein>
<dbReference type="OrthoDB" id="3483554at2759"/>
<proteinExistence type="predicted"/>
<feature type="compositionally biased region" description="Polar residues" evidence="1">
    <location>
        <begin position="249"/>
        <end position="259"/>
    </location>
</feature>
<accession>A0A8H7WJT9</accession>